<evidence type="ECO:0000313" key="9">
    <source>
        <dbReference type="EMBL" id="KAF7732074.1"/>
    </source>
</evidence>
<evidence type="ECO:0000256" key="5">
    <source>
        <dbReference type="ARBA" id="ARBA00023242"/>
    </source>
</evidence>
<dbReference type="SUPFAM" id="SSF57903">
    <property type="entry name" value="FYVE/PHD zinc finger"/>
    <property type="match status" value="1"/>
</dbReference>
<dbReference type="GO" id="GO:0008270">
    <property type="term" value="F:zinc ion binding"/>
    <property type="evidence" value="ECO:0007669"/>
    <property type="project" value="UniProtKB-KW"/>
</dbReference>
<feature type="compositionally biased region" description="Basic residues" evidence="7">
    <location>
        <begin position="443"/>
        <end position="456"/>
    </location>
</feature>
<evidence type="ECO:0000256" key="1">
    <source>
        <dbReference type="ARBA" id="ARBA00004123"/>
    </source>
</evidence>
<feature type="region of interest" description="Disordered" evidence="7">
    <location>
        <begin position="211"/>
        <end position="255"/>
    </location>
</feature>
<dbReference type="GO" id="GO:0045893">
    <property type="term" value="P:positive regulation of DNA-templated transcription"/>
    <property type="evidence" value="ECO:0007669"/>
    <property type="project" value="TreeGrafter"/>
</dbReference>
<evidence type="ECO:0000259" key="8">
    <source>
        <dbReference type="PROSITE" id="PS50016"/>
    </source>
</evidence>
<dbReference type="Proteomes" id="UP000605846">
    <property type="component" value="Unassembled WGS sequence"/>
</dbReference>
<keyword evidence="3 6" id="KW-0863">Zinc-finger</keyword>
<dbReference type="OrthoDB" id="436852at2759"/>
<evidence type="ECO:0000256" key="3">
    <source>
        <dbReference type="ARBA" id="ARBA00022771"/>
    </source>
</evidence>
<feature type="compositionally biased region" description="Polar residues" evidence="7">
    <location>
        <begin position="223"/>
        <end position="249"/>
    </location>
</feature>
<dbReference type="Gene3D" id="3.30.40.10">
    <property type="entry name" value="Zinc/RING finger domain, C3HC4 (zinc finger)"/>
    <property type="match status" value="1"/>
</dbReference>
<reference evidence="9" key="1">
    <citation type="submission" date="2020-01" db="EMBL/GenBank/DDBJ databases">
        <title>Genome Sequencing of Three Apophysomyces-Like Fungal Strains Confirms a Novel Fungal Genus in the Mucoromycota with divergent Burkholderia-like Endosymbiotic Bacteria.</title>
        <authorList>
            <person name="Stajich J.E."/>
            <person name="Macias A.M."/>
            <person name="Carter-House D."/>
            <person name="Lovett B."/>
            <person name="Kasson L.R."/>
            <person name="Berry K."/>
            <person name="Grigoriev I."/>
            <person name="Chang Y."/>
            <person name="Spatafora J."/>
            <person name="Kasson M.T."/>
        </authorList>
    </citation>
    <scope>NUCLEOTIDE SEQUENCE</scope>
    <source>
        <strain evidence="9">NRRL A-21654</strain>
    </source>
</reference>
<proteinExistence type="predicted"/>
<dbReference type="InterPro" id="IPR019787">
    <property type="entry name" value="Znf_PHD-finger"/>
</dbReference>
<dbReference type="InterPro" id="IPR013083">
    <property type="entry name" value="Znf_RING/FYVE/PHD"/>
</dbReference>
<organism evidence="9 10">
    <name type="scientific">Apophysomyces ossiformis</name>
    <dbReference type="NCBI Taxonomy" id="679940"/>
    <lineage>
        <taxon>Eukaryota</taxon>
        <taxon>Fungi</taxon>
        <taxon>Fungi incertae sedis</taxon>
        <taxon>Mucoromycota</taxon>
        <taxon>Mucoromycotina</taxon>
        <taxon>Mucoromycetes</taxon>
        <taxon>Mucorales</taxon>
        <taxon>Mucorineae</taxon>
        <taxon>Mucoraceae</taxon>
        <taxon>Apophysomyces</taxon>
    </lineage>
</organism>
<dbReference type="GO" id="GO:0048188">
    <property type="term" value="C:Set1C/COMPASS complex"/>
    <property type="evidence" value="ECO:0007669"/>
    <property type="project" value="InterPro"/>
</dbReference>
<dbReference type="PANTHER" id="PTHR46174:SF1">
    <property type="entry name" value="CXXC-TYPE ZINC FINGER PROTEIN 1"/>
    <property type="match status" value="1"/>
</dbReference>
<dbReference type="Pfam" id="PF00628">
    <property type="entry name" value="PHD"/>
    <property type="match status" value="1"/>
</dbReference>
<dbReference type="InterPro" id="IPR011011">
    <property type="entry name" value="Znf_FYVE_PHD"/>
</dbReference>
<evidence type="ECO:0000256" key="7">
    <source>
        <dbReference type="SAM" id="MobiDB-lite"/>
    </source>
</evidence>
<dbReference type="PANTHER" id="PTHR46174">
    <property type="entry name" value="CXXC-TYPE ZINC FINGER PROTEIN 1"/>
    <property type="match status" value="1"/>
</dbReference>
<comment type="caution">
    <text evidence="9">The sequence shown here is derived from an EMBL/GenBank/DDBJ whole genome shotgun (WGS) entry which is preliminary data.</text>
</comment>
<feature type="region of interest" description="Disordered" evidence="7">
    <location>
        <begin position="422"/>
        <end position="456"/>
    </location>
</feature>
<dbReference type="PROSITE" id="PS01359">
    <property type="entry name" value="ZF_PHD_1"/>
    <property type="match status" value="1"/>
</dbReference>
<evidence type="ECO:0000313" key="10">
    <source>
        <dbReference type="Proteomes" id="UP000605846"/>
    </source>
</evidence>
<comment type="subcellular location">
    <subcellularLocation>
        <location evidence="1">Nucleus</location>
    </subcellularLocation>
</comment>
<gene>
    <name evidence="9" type="ORF">EC973_006329</name>
</gene>
<dbReference type="InterPro" id="IPR037869">
    <property type="entry name" value="Spp1/CFP1"/>
</dbReference>
<keyword evidence="5" id="KW-0539">Nucleus</keyword>
<dbReference type="EMBL" id="JABAYA010000004">
    <property type="protein sequence ID" value="KAF7732074.1"/>
    <property type="molecule type" value="Genomic_DNA"/>
</dbReference>
<dbReference type="InterPro" id="IPR019786">
    <property type="entry name" value="Zinc_finger_PHD-type_CS"/>
</dbReference>
<evidence type="ECO:0000256" key="6">
    <source>
        <dbReference type="PROSITE-ProRule" id="PRU00146"/>
    </source>
</evidence>
<feature type="domain" description="PHD-type" evidence="8">
    <location>
        <begin position="463"/>
        <end position="513"/>
    </location>
</feature>
<keyword evidence="4" id="KW-0862">Zinc</keyword>
<dbReference type="InterPro" id="IPR001965">
    <property type="entry name" value="Znf_PHD"/>
</dbReference>
<protein>
    <recommendedName>
        <fullName evidence="8">PHD-type domain-containing protein</fullName>
    </recommendedName>
</protein>
<dbReference type="AlphaFoldDB" id="A0A8H7BVT8"/>
<dbReference type="CDD" id="cd15560">
    <property type="entry name" value="PHD2_3_BPTF"/>
    <property type="match status" value="1"/>
</dbReference>
<dbReference type="PROSITE" id="PS50016">
    <property type="entry name" value="ZF_PHD_2"/>
    <property type="match status" value="1"/>
</dbReference>
<dbReference type="SMART" id="SM00249">
    <property type="entry name" value="PHD"/>
    <property type="match status" value="1"/>
</dbReference>
<name>A0A8H7BVT8_9FUNG</name>
<accession>A0A8H7BVT8</accession>
<keyword evidence="10" id="KW-1185">Reference proteome</keyword>
<evidence type="ECO:0000256" key="4">
    <source>
        <dbReference type="ARBA" id="ARBA00022833"/>
    </source>
</evidence>
<evidence type="ECO:0000256" key="2">
    <source>
        <dbReference type="ARBA" id="ARBA00022723"/>
    </source>
</evidence>
<keyword evidence="2" id="KW-0479">Metal-binding</keyword>
<sequence length="741" mass="83129">MQLIRLVLTDFYANCNKPTYLTATYERTLYTESVIPLFKRLSAVTKLTSFACKLTDGIGVSTLNEIESALIESSGVDAKYGQSDGKETEEDTLKLIEYTSLCIQAEKGQYQQASYHTFGRRRVFGLQYVGNKSTLLSTRILVNRALGMSLGEIGIDPTHLEAAKILIQNATPTRQPPPSKSPLTDTLEWQHMTPAAFTTPLTHQGEFVPDLDRVSPNKEIGSTKLQQESTNEQTALTRSSSVTQVSTHPAPQLNPLSAKRLPLRKRLAQKDLLTKPSQVPSISVPETPTTQISMAPVESYPVSDSGETTETDEEDVINPVNAKPKKSLDQYSTVPKKVSIVSRGISGGRRFSSSHLDHIENAASQPLKKIRHWIIKNKTPSENVTGQFIIGNPLLWANESNVKEFPYDMDIPLTQASGSWFDDGRPVKKTKNKKILSSDSTKKSRSRRNSGRRKTLSKATNGTLYCVCRKPYDARFMIACDRCNQWFHGECVGISEAEGEFIDLYFCVECSKVTGKTTSWKPRCANPACHQAARIGTNQGFFSKYCSDTCGLQVARARLELAQIKRRLETQDNIAVPEAMVARQRRSRINSLADLNDRQMLEKVQKEKRTVENRLIGLGRRHIFLEMLIGRHQNECGYDSRLSWPDTKWMQVQDIANGNGDISLKLEVHEPYDTCQRKICTKHLNWQKLILQQSERECGEQQELLDTLCGEWEQIAARIAKRRNAAEAAKTLSNATIAHSS</sequence>